<dbReference type="SUPFAM" id="SSF117782">
    <property type="entry name" value="YbjQ-like"/>
    <property type="match status" value="2"/>
</dbReference>
<dbReference type="PANTHER" id="PTHR34068">
    <property type="entry name" value="UPF0145 PROTEIN YBJQ"/>
    <property type="match status" value="1"/>
</dbReference>
<name>A0ABW9QU77_9ACTN</name>
<sequence>MSGGSGVGAGGPGGFGGPGGPGGGRGGPGGPGGGRHPADLALEVLRGDHETTDAVVTSLSVDEAILLDQVGYEPVGLLTGASVVQVAAFAGLGVGFSANGELGQLSEALEVARVRALGRLTDEARRHGADGVVGVALDLGDLRHGGRLVHLVATGTGVRRDGRGRRGRQGSGRQSAPFTAALNGQEVHLLERAGYEPLGIVTGVCAYHVGRQAFGSWASSVRTNQEMTIYTEALYDARELAMTRLQDMALGLGADGVVGARIVERSGVWGAHVLEFSAIGTAVRSDGEHRSLDPKLVMDLATG</sequence>
<keyword evidence="4" id="KW-1185">Reference proteome</keyword>
<reference evidence="3 4" key="1">
    <citation type="submission" date="2019-11" db="EMBL/GenBank/DDBJ databases">
        <title>Acidiferrimicrobium australis gen. nov., sp. nov., an acidophilic and obligately heterotrophic, member of the Actinobacteria that catalyses dissimilatory oxido- reduction of iron isolated from metal-rich acidic water in Chile.</title>
        <authorList>
            <person name="Gonzalez D."/>
            <person name="Huber K."/>
            <person name="Hedrich S."/>
            <person name="Rojas-Villalobos C."/>
            <person name="Quatrini R."/>
            <person name="Dinamarca M.A."/>
            <person name="Schwarz A."/>
            <person name="Canales C."/>
            <person name="Nancucheo I."/>
        </authorList>
    </citation>
    <scope>NUCLEOTIDE SEQUENCE [LARGE SCALE GENOMIC DNA]</scope>
    <source>
        <strain evidence="3 4">USS-CCA1</strain>
    </source>
</reference>
<dbReference type="InterPro" id="IPR035439">
    <property type="entry name" value="UPF0145_dom_sf"/>
</dbReference>
<protein>
    <submittedName>
        <fullName evidence="3">Heavy metal-binding domain-containing protein</fullName>
    </submittedName>
</protein>
<evidence type="ECO:0000313" key="4">
    <source>
        <dbReference type="Proteomes" id="UP000437736"/>
    </source>
</evidence>
<organism evidence="3 4">
    <name type="scientific">Acidiferrimicrobium australe</name>
    <dbReference type="NCBI Taxonomy" id="2664430"/>
    <lineage>
        <taxon>Bacteria</taxon>
        <taxon>Bacillati</taxon>
        <taxon>Actinomycetota</taxon>
        <taxon>Acidimicrobiia</taxon>
        <taxon>Acidimicrobiales</taxon>
        <taxon>Acidimicrobiaceae</taxon>
        <taxon>Acidiferrimicrobium</taxon>
    </lineage>
</organism>
<feature type="compositionally biased region" description="Gly residues" evidence="2">
    <location>
        <begin position="1"/>
        <end position="35"/>
    </location>
</feature>
<dbReference type="PANTHER" id="PTHR34068:SF2">
    <property type="entry name" value="UPF0145 PROTEIN SCO3412"/>
    <property type="match status" value="1"/>
</dbReference>
<dbReference type="InterPro" id="IPR002765">
    <property type="entry name" value="UPF0145_YbjQ-like"/>
</dbReference>
<dbReference type="Gene3D" id="3.30.110.70">
    <property type="entry name" value="Hypothetical protein apc22750. Chain B"/>
    <property type="match status" value="2"/>
</dbReference>
<proteinExistence type="inferred from homology"/>
<evidence type="ECO:0000313" key="3">
    <source>
        <dbReference type="EMBL" id="MST33196.1"/>
    </source>
</evidence>
<accession>A0ABW9QU77</accession>
<evidence type="ECO:0000256" key="2">
    <source>
        <dbReference type="SAM" id="MobiDB-lite"/>
    </source>
</evidence>
<gene>
    <name evidence="3" type="ORF">GHK86_10745</name>
</gene>
<comment type="similarity">
    <text evidence="1">Belongs to the UPF0145 family.</text>
</comment>
<feature type="region of interest" description="Disordered" evidence="2">
    <location>
        <begin position="1"/>
        <end position="38"/>
    </location>
</feature>
<dbReference type="EMBL" id="WJHE01000514">
    <property type="protein sequence ID" value="MST33196.1"/>
    <property type="molecule type" value="Genomic_DNA"/>
</dbReference>
<dbReference type="Pfam" id="PF01906">
    <property type="entry name" value="YbjQ_1"/>
    <property type="match status" value="2"/>
</dbReference>
<dbReference type="Proteomes" id="UP000437736">
    <property type="component" value="Unassembled WGS sequence"/>
</dbReference>
<evidence type="ECO:0000256" key="1">
    <source>
        <dbReference type="ARBA" id="ARBA00010751"/>
    </source>
</evidence>
<comment type="caution">
    <text evidence="3">The sequence shown here is derived from an EMBL/GenBank/DDBJ whole genome shotgun (WGS) entry which is preliminary data.</text>
</comment>